<dbReference type="AlphaFoldDB" id="A0A6P2BN87"/>
<keyword evidence="3" id="KW-1185">Reference proteome</keyword>
<evidence type="ECO:0000313" key="3">
    <source>
        <dbReference type="Proteomes" id="UP000460272"/>
    </source>
</evidence>
<reference evidence="2 3" key="1">
    <citation type="submission" date="2018-11" db="EMBL/GenBank/DDBJ databases">
        <title>Trebonia kvetii gen.nov., sp.nov., a novel acidophilic actinobacterium, and proposal of the new actinobacterial family Treboniaceae fam. nov.</title>
        <authorList>
            <person name="Rapoport D."/>
            <person name="Sagova-Mareckova M."/>
            <person name="Sedlacek I."/>
            <person name="Provaznik J."/>
            <person name="Kralova S."/>
            <person name="Pavlinic D."/>
            <person name="Benes V."/>
            <person name="Kopecky J."/>
        </authorList>
    </citation>
    <scope>NUCLEOTIDE SEQUENCE [LARGE SCALE GENOMIC DNA]</scope>
    <source>
        <strain evidence="2 3">15Tr583</strain>
    </source>
</reference>
<dbReference type="Gene3D" id="1.20.1290.10">
    <property type="entry name" value="AhpD-like"/>
    <property type="match status" value="1"/>
</dbReference>
<evidence type="ECO:0000313" key="2">
    <source>
        <dbReference type="EMBL" id="TVZ00474.1"/>
    </source>
</evidence>
<dbReference type="GO" id="GO:0051920">
    <property type="term" value="F:peroxiredoxin activity"/>
    <property type="evidence" value="ECO:0007669"/>
    <property type="project" value="InterPro"/>
</dbReference>
<accession>A0A6P2BN87</accession>
<sequence length="138" mass="15801">MRRRCVLWLWTPRPKSARCWGRVPGFFENLPGPLLDSEWESFKGVELSDQTAIPNKYKELIGVAVSGATRCRYCVYFHTEAARLYGATDEEINEAALMAMHTMGWSTYLNASQYDYERFTHEVDQITAYITKHAAAPA</sequence>
<proteinExistence type="predicted"/>
<name>A0A6P2BN87_9ACTN</name>
<dbReference type="NCBIfam" id="TIGR00778">
    <property type="entry name" value="ahpD_dom"/>
    <property type="match status" value="1"/>
</dbReference>
<dbReference type="InterPro" id="IPR004675">
    <property type="entry name" value="AhpD_core"/>
</dbReference>
<dbReference type="PANTHER" id="PTHR33930:SF2">
    <property type="entry name" value="BLR3452 PROTEIN"/>
    <property type="match status" value="1"/>
</dbReference>
<evidence type="ECO:0000259" key="1">
    <source>
        <dbReference type="Pfam" id="PF02627"/>
    </source>
</evidence>
<dbReference type="Pfam" id="PF02627">
    <property type="entry name" value="CMD"/>
    <property type="match status" value="1"/>
</dbReference>
<dbReference type="InterPro" id="IPR003779">
    <property type="entry name" value="CMD-like"/>
</dbReference>
<dbReference type="RefSeq" id="WP_145861325.1">
    <property type="nucleotide sequence ID" value="NZ_RPFW01000009.1"/>
</dbReference>
<protein>
    <submittedName>
        <fullName evidence="2">Carboxymuconolactone decarboxylase family protein</fullName>
    </submittedName>
</protein>
<dbReference type="PANTHER" id="PTHR33930">
    <property type="entry name" value="ALKYL HYDROPEROXIDE REDUCTASE AHPD"/>
    <property type="match status" value="1"/>
</dbReference>
<gene>
    <name evidence="2" type="ORF">EAS64_38310</name>
</gene>
<organism evidence="2 3">
    <name type="scientific">Trebonia kvetii</name>
    <dbReference type="NCBI Taxonomy" id="2480626"/>
    <lineage>
        <taxon>Bacteria</taxon>
        <taxon>Bacillati</taxon>
        <taxon>Actinomycetota</taxon>
        <taxon>Actinomycetes</taxon>
        <taxon>Streptosporangiales</taxon>
        <taxon>Treboniaceae</taxon>
        <taxon>Trebonia</taxon>
    </lineage>
</organism>
<dbReference type="InterPro" id="IPR029032">
    <property type="entry name" value="AhpD-like"/>
</dbReference>
<dbReference type="OrthoDB" id="9801997at2"/>
<feature type="domain" description="Carboxymuconolactone decarboxylase-like" evidence="1">
    <location>
        <begin position="38"/>
        <end position="112"/>
    </location>
</feature>
<dbReference type="EMBL" id="RPFW01000009">
    <property type="protein sequence ID" value="TVZ00474.1"/>
    <property type="molecule type" value="Genomic_DNA"/>
</dbReference>
<comment type="caution">
    <text evidence="2">The sequence shown here is derived from an EMBL/GenBank/DDBJ whole genome shotgun (WGS) entry which is preliminary data.</text>
</comment>
<dbReference type="Proteomes" id="UP000460272">
    <property type="component" value="Unassembled WGS sequence"/>
</dbReference>
<dbReference type="SUPFAM" id="SSF69118">
    <property type="entry name" value="AhpD-like"/>
    <property type="match status" value="1"/>
</dbReference>